<dbReference type="VEuPathDB" id="ToxoDB:EMWEY_00008640"/>
<gene>
    <name evidence="1" type="ORF">EMWEY_00008640</name>
</gene>
<dbReference type="OrthoDB" id="348173at2759"/>
<evidence type="ECO:0000313" key="2">
    <source>
        <dbReference type="Proteomes" id="UP000030763"/>
    </source>
</evidence>
<evidence type="ECO:0000313" key="1">
    <source>
        <dbReference type="EMBL" id="CDJ61015.1"/>
    </source>
</evidence>
<reference evidence="1" key="2">
    <citation type="submission" date="2013-10" db="EMBL/GenBank/DDBJ databases">
        <authorList>
            <person name="Aslett M."/>
        </authorList>
    </citation>
    <scope>NUCLEOTIDE SEQUENCE [LARGE SCALE GENOMIC DNA]</scope>
    <source>
        <strain evidence="1">Weybridge</strain>
    </source>
</reference>
<dbReference type="Proteomes" id="UP000030763">
    <property type="component" value="Unassembled WGS sequence"/>
</dbReference>
<reference evidence="1" key="1">
    <citation type="submission" date="2013-10" db="EMBL/GenBank/DDBJ databases">
        <title>Genomic analysis of the causative agents of coccidiosis in chickens.</title>
        <authorList>
            <person name="Reid A.J."/>
            <person name="Blake D."/>
            <person name="Billington K."/>
            <person name="Browne H."/>
            <person name="Dunn M."/>
            <person name="Hung S."/>
            <person name="Kawahara F."/>
            <person name="Miranda-Saavedra D."/>
            <person name="Mourier T."/>
            <person name="Nagra H."/>
            <person name="Otto T.D."/>
            <person name="Rawlings N."/>
            <person name="Sanchez A."/>
            <person name="Sanders M."/>
            <person name="Subramaniam C."/>
            <person name="Tay Y."/>
            <person name="Dear P."/>
            <person name="Doerig C."/>
            <person name="Gruber A."/>
            <person name="Parkinson J."/>
            <person name="Shirley M."/>
            <person name="Wan K.L."/>
            <person name="Berriman M."/>
            <person name="Tomley F."/>
            <person name="Pain A."/>
        </authorList>
    </citation>
    <scope>NUCLEOTIDE SEQUENCE [LARGE SCALE GENOMIC DNA]</scope>
    <source>
        <strain evidence="1">Weybridge</strain>
    </source>
</reference>
<dbReference type="OMA" id="DTCLRTR"/>
<accession>U6MHB3</accession>
<dbReference type="RefSeq" id="XP_013337665.1">
    <property type="nucleotide sequence ID" value="XM_013482211.1"/>
</dbReference>
<protein>
    <submittedName>
        <fullName evidence="1">Uncharacterized protein</fullName>
    </submittedName>
</protein>
<dbReference type="AlphaFoldDB" id="U6MHB3"/>
<dbReference type="EMBL" id="HG721982">
    <property type="protein sequence ID" value="CDJ61015.1"/>
    <property type="molecule type" value="Genomic_DNA"/>
</dbReference>
<keyword evidence="2" id="KW-1185">Reference proteome</keyword>
<organism evidence="1 2">
    <name type="scientific">Eimeria maxima</name>
    <name type="common">Coccidian parasite</name>
    <dbReference type="NCBI Taxonomy" id="5804"/>
    <lineage>
        <taxon>Eukaryota</taxon>
        <taxon>Sar</taxon>
        <taxon>Alveolata</taxon>
        <taxon>Apicomplexa</taxon>
        <taxon>Conoidasida</taxon>
        <taxon>Coccidia</taxon>
        <taxon>Eucoccidiorida</taxon>
        <taxon>Eimeriorina</taxon>
        <taxon>Eimeriidae</taxon>
        <taxon>Eimeria</taxon>
    </lineage>
</organism>
<proteinExistence type="predicted"/>
<name>U6MHB3_EIMMA</name>
<sequence length="153" mass="16525">MAGRVEPHSAPVEMLRDDIGLLEGTSAFGSSPNSTAAQNPCVDQAVELLQEAARAVSSLGACVDSNGVGLVGCLDASKPEADGDTCLRTRRQMAEETAVQEFQQFAESDIRDIEDRVTEIEAIIRNLKKKIMLNSQTLDRLTAYRLGTVRSLT</sequence>
<dbReference type="GeneID" id="25334850"/>